<organism evidence="2 3">
    <name type="scientific">Gnathostoma spinigerum</name>
    <dbReference type="NCBI Taxonomy" id="75299"/>
    <lineage>
        <taxon>Eukaryota</taxon>
        <taxon>Metazoa</taxon>
        <taxon>Ecdysozoa</taxon>
        <taxon>Nematoda</taxon>
        <taxon>Chromadorea</taxon>
        <taxon>Rhabditida</taxon>
        <taxon>Spirurina</taxon>
        <taxon>Gnathostomatomorpha</taxon>
        <taxon>Gnathostomatoidea</taxon>
        <taxon>Gnathostomatidae</taxon>
        <taxon>Gnathostoma</taxon>
    </lineage>
</organism>
<protein>
    <recommendedName>
        <fullName evidence="4">Secreted protein</fullName>
    </recommendedName>
</protein>
<accession>A0ABD6E922</accession>
<keyword evidence="1" id="KW-0732">Signal</keyword>
<proteinExistence type="predicted"/>
<sequence length="92" mass="10480">MLTFAFLCVTLTREVNSQGSRMCRKHKFPCKINNESCCCFVIVANVLADCGSSRVQEQINIMRRSPEVNLRTTTNSGDKNLDVVHDLDTWRL</sequence>
<evidence type="ECO:0000256" key="1">
    <source>
        <dbReference type="SAM" id="SignalP"/>
    </source>
</evidence>
<evidence type="ECO:0008006" key="4">
    <source>
        <dbReference type="Google" id="ProtNLM"/>
    </source>
</evidence>
<dbReference type="EMBL" id="JBGFUD010001064">
    <property type="protein sequence ID" value="MFH4975691.1"/>
    <property type="molecule type" value="Genomic_DNA"/>
</dbReference>
<dbReference type="Proteomes" id="UP001608902">
    <property type="component" value="Unassembled WGS sequence"/>
</dbReference>
<gene>
    <name evidence="2" type="ORF">AB6A40_002400</name>
</gene>
<dbReference type="AlphaFoldDB" id="A0ABD6E922"/>
<feature type="chain" id="PRO_5044829343" description="Secreted protein" evidence="1">
    <location>
        <begin position="18"/>
        <end position="92"/>
    </location>
</feature>
<keyword evidence="3" id="KW-1185">Reference proteome</keyword>
<name>A0ABD6E922_9BILA</name>
<reference evidence="2 3" key="1">
    <citation type="submission" date="2024-08" db="EMBL/GenBank/DDBJ databases">
        <title>Gnathostoma spinigerum genome.</title>
        <authorList>
            <person name="Gonzalez-Bertolin B."/>
            <person name="Monzon S."/>
            <person name="Zaballos A."/>
            <person name="Jimenez P."/>
            <person name="Dekumyoy P."/>
            <person name="Varona S."/>
            <person name="Cuesta I."/>
            <person name="Sumanam S."/>
            <person name="Adisakwattana P."/>
            <person name="Gasser R.B."/>
            <person name="Hernandez-Gonzalez A."/>
            <person name="Young N.D."/>
            <person name="Perteguer M.J."/>
        </authorList>
    </citation>
    <scope>NUCLEOTIDE SEQUENCE [LARGE SCALE GENOMIC DNA]</scope>
    <source>
        <strain evidence="2">AL3</strain>
        <tissue evidence="2">Liver</tissue>
    </source>
</reference>
<feature type="signal peptide" evidence="1">
    <location>
        <begin position="1"/>
        <end position="17"/>
    </location>
</feature>
<comment type="caution">
    <text evidence="2">The sequence shown here is derived from an EMBL/GenBank/DDBJ whole genome shotgun (WGS) entry which is preliminary data.</text>
</comment>
<evidence type="ECO:0000313" key="3">
    <source>
        <dbReference type="Proteomes" id="UP001608902"/>
    </source>
</evidence>
<evidence type="ECO:0000313" key="2">
    <source>
        <dbReference type="EMBL" id="MFH4975691.1"/>
    </source>
</evidence>